<feature type="region of interest" description="Disordered" evidence="1">
    <location>
        <begin position="124"/>
        <end position="151"/>
    </location>
</feature>
<organism evidence="2 3">
    <name type="scientific">Agrobacterium tumefaciens</name>
    <dbReference type="NCBI Taxonomy" id="358"/>
    <lineage>
        <taxon>Bacteria</taxon>
        <taxon>Pseudomonadati</taxon>
        <taxon>Pseudomonadota</taxon>
        <taxon>Alphaproteobacteria</taxon>
        <taxon>Hyphomicrobiales</taxon>
        <taxon>Rhizobiaceae</taxon>
        <taxon>Rhizobium/Agrobacterium group</taxon>
        <taxon>Agrobacterium</taxon>
        <taxon>Agrobacterium tumefaciens complex</taxon>
    </lineage>
</organism>
<dbReference type="AlphaFoldDB" id="A0A0D0JGC9"/>
<dbReference type="Proteomes" id="UP000035017">
    <property type="component" value="Unassembled WGS sequence"/>
</dbReference>
<accession>A0A0D0JGC9</accession>
<reference evidence="2 3" key="1">
    <citation type="submission" date="2014-12" db="EMBL/GenBank/DDBJ databases">
        <title>16Stimator: statistical estimation of ribosomal gene copy numbers from draft genome assemblies.</title>
        <authorList>
            <person name="Perisin M.A."/>
            <person name="Vetter M."/>
            <person name="Gilbert J.A."/>
            <person name="Bergelson J."/>
        </authorList>
    </citation>
    <scope>NUCLEOTIDE SEQUENCE [LARGE SCALE GENOMIC DNA]</scope>
    <source>
        <strain evidence="2 3">MEJ076</strain>
    </source>
</reference>
<dbReference type="OrthoDB" id="8399480at2"/>
<protein>
    <submittedName>
        <fullName evidence="2">Terminase small subunit</fullName>
    </submittedName>
</protein>
<evidence type="ECO:0000313" key="2">
    <source>
        <dbReference type="EMBL" id="KIQ05032.1"/>
    </source>
</evidence>
<evidence type="ECO:0000313" key="3">
    <source>
        <dbReference type="Proteomes" id="UP000035017"/>
    </source>
</evidence>
<sequence length="151" mass="16526">MSEKKSRVDSVSEAVRIASAAAEEITFPENVPLEDGDVPFFKNVIAEYARAEWSAHQLEIAAMLARTMADLVREQDLLRSEGAVAYSEKGTPLANPRKSIVQMHASSILSFRRSLALHARAIQGEARDTAKRRDTAKEIEAGASTDDDLLA</sequence>
<feature type="compositionally biased region" description="Basic and acidic residues" evidence="1">
    <location>
        <begin position="125"/>
        <end position="140"/>
    </location>
</feature>
<evidence type="ECO:0000256" key="1">
    <source>
        <dbReference type="SAM" id="MobiDB-lite"/>
    </source>
</evidence>
<gene>
    <name evidence="2" type="ORF">RU07_02175</name>
</gene>
<name>A0A0D0JGC9_AGRTU</name>
<dbReference type="EMBL" id="JXQV01000003">
    <property type="protein sequence ID" value="KIQ05032.1"/>
    <property type="molecule type" value="Genomic_DNA"/>
</dbReference>
<proteinExistence type="predicted"/>
<comment type="caution">
    <text evidence="2">The sequence shown here is derived from an EMBL/GenBank/DDBJ whole genome shotgun (WGS) entry which is preliminary data.</text>
</comment>